<evidence type="ECO:0000256" key="6">
    <source>
        <dbReference type="ARBA" id="ARBA00021623"/>
    </source>
</evidence>
<comment type="function">
    <text evidence="2">Catalyzes the phosphorylation of pyruvate to phosphoenolpyruvate.</text>
</comment>
<dbReference type="GO" id="GO:0006094">
    <property type="term" value="P:gluconeogenesis"/>
    <property type="evidence" value="ECO:0007669"/>
    <property type="project" value="UniProtKB-UniPathway"/>
</dbReference>
<comment type="cofactor">
    <cofactor evidence="1">
        <name>Mg(2+)</name>
        <dbReference type="ChEBI" id="CHEBI:18420"/>
    </cofactor>
</comment>
<comment type="similarity">
    <text evidence="4">Belongs to the PEP-utilizing enzyme family.</text>
</comment>
<keyword evidence="9" id="KW-0547">Nucleotide-binding</keyword>
<comment type="caution">
    <text evidence="17">The sequence shown here is derived from an EMBL/GenBank/DDBJ whole genome shotgun (WGS) entry which is preliminary data.</text>
</comment>
<dbReference type="InterPro" id="IPR002192">
    <property type="entry name" value="PPDK_AMP/ATP-bd"/>
</dbReference>
<reference evidence="17" key="1">
    <citation type="journal article" date="2020" name="mSystems">
        <title>Genome- and Community-Level Interaction Insights into Carbon Utilization and Element Cycling Functions of Hydrothermarchaeota in Hydrothermal Sediment.</title>
        <authorList>
            <person name="Zhou Z."/>
            <person name="Liu Y."/>
            <person name="Xu W."/>
            <person name="Pan J."/>
            <person name="Luo Z.H."/>
            <person name="Li M."/>
        </authorList>
    </citation>
    <scope>NUCLEOTIDE SEQUENCE [LARGE SCALE GENOMIC DNA]</scope>
    <source>
        <strain evidence="17">SpSt-413</strain>
    </source>
</reference>
<dbReference type="InterPro" id="IPR006319">
    <property type="entry name" value="PEP_synth"/>
</dbReference>
<evidence type="ECO:0000256" key="11">
    <source>
        <dbReference type="ARBA" id="ARBA00022840"/>
    </source>
</evidence>
<evidence type="ECO:0000256" key="13">
    <source>
        <dbReference type="ARBA" id="ARBA00033470"/>
    </source>
</evidence>
<dbReference type="SUPFAM" id="SSF56059">
    <property type="entry name" value="Glutathione synthetase ATP-binding domain-like"/>
    <property type="match status" value="1"/>
</dbReference>
<keyword evidence="11" id="KW-0067">ATP-binding</keyword>
<evidence type="ECO:0000256" key="2">
    <source>
        <dbReference type="ARBA" id="ARBA00002988"/>
    </source>
</evidence>
<evidence type="ECO:0000256" key="14">
    <source>
        <dbReference type="ARBA" id="ARBA00047700"/>
    </source>
</evidence>
<evidence type="ECO:0000313" key="17">
    <source>
        <dbReference type="EMBL" id="HGG92292.1"/>
    </source>
</evidence>
<keyword evidence="8" id="KW-0479">Metal-binding</keyword>
<dbReference type="EMBL" id="DSRP01000346">
    <property type="protein sequence ID" value="HGG92292.1"/>
    <property type="molecule type" value="Genomic_DNA"/>
</dbReference>
<dbReference type="InterPro" id="IPR013815">
    <property type="entry name" value="ATP_grasp_subdomain_1"/>
</dbReference>
<dbReference type="AlphaFoldDB" id="A0A7C4EJ89"/>
<feature type="region of interest" description="Disordered" evidence="15">
    <location>
        <begin position="250"/>
        <end position="271"/>
    </location>
</feature>
<keyword evidence="12" id="KW-0460">Magnesium</keyword>
<sequence>MPFLRSVTSQAVFHSLRMVRGYENLSGHAMPVLRQCIEGLAERFKEILSARAVEQDVPWFLDFSQISRNDGDHVGGKCANLGETRNRAMLPVPDGFAITTSAFNAFLEKSGLRDEIAKLAMTLDPQDPGSIQQASEDIQRMMLLAPLPESFAEELLERHAALAGNMGRDPGAIRVALRSSAIGEDGELSFAGQYLSVLGVTREKLVESYRYVAASLYPPGPSPTACSRAFRTRPRPWPWPASPWWSPGPAGCSTPATPSTPRTGTSWSTRCGDSAPTRWTAWWTPAATCFARPTWRSFPAMWPVRPFGWSCPPPGGWRAPMWSRRTWARPV</sequence>
<dbReference type="Gene3D" id="3.30.1490.20">
    <property type="entry name" value="ATP-grasp fold, A domain"/>
    <property type="match status" value="1"/>
</dbReference>
<evidence type="ECO:0000256" key="7">
    <source>
        <dbReference type="ARBA" id="ARBA00022679"/>
    </source>
</evidence>
<comment type="pathway">
    <text evidence="3">Carbohydrate biosynthesis; gluconeogenesis.</text>
</comment>
<accession>A0A7C4EJ89</accession>
<feature type="compositionally biased region" description="Polar residues" evidence="15">
    <location>
        <begin position="254"/>
        <end position="271"/>
    </location>
</feature>
<name>A0A7C4EJ89_9BACT</name>
<dbReference type="GO" id="GO:0005524">
    <property type="term" value="F:ATP binding"/>
    <property type="evidence" value="ECO:0007669"/>
    <property type="project" value="UniProtKB-KW"/>
</dbReference>
<dbReference type="PANTHER" id="PTHR43030">
    <property type="entry name" value="PHOSPHOENOLPYRUVATE SYNTHASE"/>
    <property type="match status" value="1"/>
</dbReference>
<evidence type="ECO:0000256" key="4">
    <source>
        <dbReference type="ARBA" id="ARBA00007837"/>
    </source>
</evidence>
<keyword evidence="10" id="KW-0418">Kinase</keyword>
<feature type="domain" description="Pyruvate phosphate dikinase AMP/ATP-binding" evidence="16">
    <location>
        <begin position="72"/>
        <end position="218"/>
    </location>
</feature>
<dbReference type="UniPathway" id="UPA00138"/>
<organism evidence="17">
    <name type="scientific">Fundidesulfovibrio putealis</name>
    <dbReference type="NCBI Taxonomy" id="270496"/>
    <lineage>
        <taxon>Bacteria</taxon>
        <taxon>Pseudomonadati</taxon>
        <taxon>Thermodesulfobacteriota</taxon>
        <taxon>Desulfovibrionia</taxon>
        <taxon>Desulfovibrionales</taxon>
        <taxon>Desulfovibrionaceae</taxon>
        <taxon>Fundidesulfovibrio</taxon>
    </lineage>
</organism>
<gene>
    <name evidence="17" type="ORF">ENR59_04995</name>
</gene>
<evidence type="ECO:0000256" key="9">
    <source>
        <dbReference type="ARBA" id="ARBA00022741"/>
    </source>
</evidence>
<evidence type="ECO:0000256" key="15">
    <source>
        <dbReference type="SAM" id="MobiDB-lite"/>
    </source>
</evidence>
<evidence type="ECO:0000256" key="5">
    <source>
        <dbReference type="ARBA" id="ARBA00011996"/>
    </source>
</evidence>
<evidence type="ECO:0000259" key="16">
    <source>
        <dbReference type="Pfam" id="PF01326"/>
    </source>
</evidence>
<dbReference type="GO" id="GO:0008986">
    <property type="term" value="F:pyruvate, water dikinase activity"/>
    <property type="evidence" value="ECO:0007669"/>
    <property type="project" value="UniProtKB-EC"/>
</dbReference>
<keyword evidence="7" id="KW-0808">Transferase</keyword>
<dbReference type="GO" id="GO:0046872">
    <property type="term" value="F:metal ion binding"/>
    <property type="evidence" value="ECO:0007669"/>
    <property type="project" value="UniProtKB-KW"/>
</dbReference>
<dbReference type="PANTHER" id="PTHR43030:SF1">
    <property type="entry name" value="PHOSPHOENOLPYRUVATE SYNTHASE"/>
    <property type="match status" value="1"/>
</dbReference>
<evidence type="ECO:0000256" key="8">
    <source>
        <dbReference type="ARBA" id="ARBA00022723"/>
    </source>
</evidence>
<dbReference type="Pfam" id="PF01326">
    <property type="entry name" value="PPDK_N"/>
    <property type="match status" value="1"/>
</dbReference>
<protein>
    <recommendedName>
        <fullName evidence="6">Phosphoenolpyruvate synthase</fullName>
        <ecNumber evidence="5">2.7.9.2</ecNumber>
    </recommendedName>
    <alternativeName>
        <fullName evidence="13">Pyruvate, water dikinase</fullName>
    </alternativeName>
</protein>
<evidence type="ECO:0000256" key="3">
    <source>
        <dbReference type="ARBA" id="ARBA00004742"/>
    </source>
</evidence>
<evidence type="ECO:0000256" key="10">
    <source>
        <dbReference type="ARBA" id="ARBA00022777"/>
    </source>
</evidence>
<dbReference type="EC" id="2.7.9.2" evidence="5"/>
<comment type="catalytic activity">
    <reaction evidence="14">
        <text>pyruvate + ATP + H2O = phosphoenolpyruvate + AMP + phosphate + 2 H(+)</text>
        <dbReference type="Rhea" id="RHEA:11364"/>
        <dbReference type="ChEBI" id="CHEBI:15361"/>
        <dbReference type="ChEBI" id="CHEBI:15377"/>
        <dbReference type="ChEBI" id="CHEBI:15378"/>
        <dbReference type="ChEBI" id="CHEBI:30616"/>
        <dbReference type="ChEBI" id="CHEBI:43474"/>
        <dbReference type="ChEBI" id="CHEBI:58702"/>
        <dbReference type="ChEBI" id="CHEBI:456215"/>
        <dbReference type="EC" id="2.7.9.2"/>
    </reaction>
</comment>
<evidence type="ECO:0000256" key="1">
    <source>
        <dbReference type="ARBA" id="ARBA00001946"/>
    </source>
</evidence>
<evidence type="ECO:0000256" key="12">
    <source>
        <dbReference type="ARBA" id="ARBA00022842"/>
    </source>
</evidence>
<proteinExistence type="inferred from homology"/>